<reference evidence="3" key="1">
    <citation type="submission" date="2018-06" db="EMBL/GenBank/DDBJ databases">
        <authorList>
            <person name="Zhirakovskaya E."/>
        </authorList>
    </citation>
    <scope>NUCLEOTIDE SEQUENCE [LARGE SCALE GENOMIC DNA]</scope>
</reference>
<dbReference type="EMBL" id="MH536818">
    <property type="protein sequence ID" value="AXH49713.1"/>
    <property type="molecule type" value="Genomic_DNA"/>
</dbReference>
<dbReference type="Proteomes" id="UP000260058">
    <property type="component" value="Segment"/>
</dbReference>
<keyword evidence="2" id="KW-0378">Hydrolase</keyword>
<dbReference type="GO" id="GO:0008270">
    <property type="term" value="F:zinc ion binding"/>
    <property type="evidence" value="ECO:0007669"/>
    <property type="project" value="InterPro"/>
</dbReference>
<keyword evidence="2" id="KW-0255">Endonuclease</keyword>
<dbReference type="Gene3D" id="1.10.30.50">
    <property type="match status" value="1"/>
</dbReference>
<gene>
    <name evidence="2" type="primary">71</name>
    <name evidence="2" type="ORF">SEA_FROKOSTDAME_71</name>
</gene>
<keyword evidence="2" id="KW-0540">Nuclease</keyword>
<dbReference type="GO" id="GO:0003676">
    <property type="term" value="F:nucleic acid binding"/>
    <property type="evidence" value="ECO:0007669"/>
    <property type="project" value="InterPro"/>
</dbReference>
<evidence type="ECO:0000313" key="2">
    <source>
        <dbReference type="EMBL" id="AXH49713.1"/>
    </source>
</evidence>
<dbReference type="RefSeq" id="YP_010096948.1">
    <property type="nucleotide sequence ID" value="NC_055754.1"/>
</dbReference>
<dbReference type="GO" id="GO:0004519">
    <property type="term" value="F:endonuclease activity"/>
    <property type="evidence" value="ECO:0007669"/>
    <property type="project" value="UniProtKB-KW"/>
</dbReference>
<keyword evidence="3" id="KW-1185">Reference proteome</keyword>
<dbReference type="InterPro" id="IPR003615">
    <property type="entry name" value="HNH_nuc"/>
</dbReference>
<sequence length="146" mass="16510">MTYVEYLEREAAACPWLPHADTPGVCDRCGTKLTGRRTRWCSDACMYEWRGEHDWSAAREKAKRRDGHQCVKCGSTRALEVNHIVPRVGRGYGFGCHNHQSNLETLCHDCHLIVTKQQALARRAAQLEYSLLTDGLVDRHQDGGDA</sequence>
<proteinExistence type="predicted"/>
<dbReference type="KEGG" id="vg:65114608"/>
<feature type="domain" description="HNH nuclease" evidence="1">
    <location>
        <begin position="57"/>
        <end position="112"/>
    </location>
</feature>
<dbReference type="Pfam" id="PF01844">
    <property type="entry name" value="HNH"/>
    <property type="match status" value="1"/>
</dbReference>
<organism evidence="2 3">
    <name type="scientific">Gordonia phage Frokostdame</name>
    <dbReference type="NCBI Taxonomy" id="2250320"/>
    <lineage>
        <taxon>Viruses</taxon>
        <taxon>Duplodnaviria</taxon>
        <taxon>Heunggongvirae</taxon>
        <taxon>Uroviricota</taxon>
        <taxon>Caudoviricetes</taxon>
        <taxon>Jujuvirus</taxon>
        <taxon>Jujuvirus frokostdame</taxon>
    </lineage>
</organism>
<dbReference type="InterPro" id="IPR002711">
    <property type="entry name" value="HNH"/>
</dbReference>
<accession>A0A345L361</accession>
<protein>
    <submittedName>
        <fullName evidence="2">HNH endonuclease</fullName>
    </submittedName>
</protein>
<evidence type="ECO:0000259" key="1">
    <source>
        <dbReference type="SMART" id="SM00507"/>
    </source>
</evidence>
<evidence type="ECO:0000313" key="3">
    <source>
        <dbReference type="Proteomes" id="UP000260058"/>
    </source>
</evidence>
<dbReference type="CDD" id="cd00085">
    <property type="entry name" value="HNHc"/>
    <property type="match status" value="1"/>
</dbReference>
<dbReference type="GeneID" id="65114608"/>
<dbReference type="SMART" id="SM00507">
    <property type="entry name" value="HNHc"/>
    <property type="match status" value="1"/>
</dbReference>
<name>A0A345L361_9CAUD</name>